<feature type="domain" description="Acyl-CoA thioesterase-like C-terminal" evidence="2">
    <location>
        <begin position="146"/>
        <end position="271"/>
    </location>
</feature>
<protein>
    <submittedName>
        <fullName evidence="3">Thioesterase family protein</fullName>
    </submittedName>
</protein>
<dbReference type="EMBL" id="JAVBIK010000001">
    <property type="protein sequence ID" value="MDT7520290.1"/>
    <property type="molecule type" value="Genomic_DNA"/>
</dbReference>
<dbReference type="SUPFAM" id="SSF54637">
    <property type="entry name" value="Thioesterase/thiol ester dehydrase-isomerase"/>
    <property type="match status" value="2"/>
</dbReference>
<dbReference type="InterPro" id="IPR042171">
    <property type="entry name" value="Acyl-CoA_hotdog"/>
</dbReference>
<dbReference type="InterPro" id="IPR029069">
    <property type="entry name" value="HotDog_dom_sf"/>
</dbReference>
<name>A0ABU3KR55_9BURK</name>
<dbReference type="RefSeq" id="WP_313875898.1">
    <property type="nucleotide sequence ID" value="NZ_JAVBIK010000001.1"/>
</dbReference>
<comment type="caution">
    <text evidence="3">The sequence shown here is derived from an EMBL/GenBank/DDBJ whole genome shotgun (WGS) entry which is preliminary data.</text>
</comment>
<sequence>MADNPQKPAFDGDMAAYTALGGAVYRASALTRGPWHPQQQHAGPPIALVSHALEAAAQAHGLHHLARLTANLLRPVPIADIEVRVQEDYVGRNAGHFSAVALADGKELIRATALFQREDEVGLPDGLPGHPLPLAPKQPDVSPVQRFPFAHHEWGYPDLVETRTAQGRMFDGPSAVWFRMSHPLVMGQTPSAYQRVAVAADSGNGISAILDLSTHVFVNSDLTINLLRKPVGEWVCLDARTHLSSHGGGLAESALYDELGLIGRATQSLFVRRRYSA</sequence>
<organism evidence="3 4">
    <name type="scientific">Rhodoferax potami</name>
    <dbReference type="NCBI Taxonomy" id="3068338"/>
    <lineage>
        <taxon>Bacteria</taxon>
        <taxon>Pseudomonadati</taxon>
        <taxon>Pseudomonadota</taxon>
        <taxon>Betaproteobacteria</taxon>
        <taxon>Burkholderiales</taxon>
        <taxon>Comamonadaceae</taxon>
        <taxon>Rhodoferax</taxon>
    </lineage>
</organism>
<evidence type="ECO:0000259" key="2">
    <source>
        <dbReference type="Pfam" id="PF20789"/>
    </source>
</evidence>
<dbReference type="Pfam" id="PF20789">
    <property type="entry name" value="4HBT_3C"/>
    <property type="match status" value="1"/>
</dbReference>
<feature type="domain" description="Acyl-CoA thioesterase-like N-terminal HotDog" evidence="1">
    <location>
        <begin position="32"/>
        <end position="116"/>
    </location>
</feature>
<dbReference type="InterPro" id="IPR049449">
    <property type="entry name" value="TesB_ACOT8-like_N"/>
</dbReference>
<gene>
    <name evidence="3" type="ORF">RAE19_16515</name>
</gene>
<dbReference type="Proteomes" id="UP001321700">
    <property type="component" value="Unassembled WGS sequence"/>
</dbReference>
<dbReference type="InterPro" id="IPR049450">
    <property type="entry name" value="ACOT8-like_C"/>
</dbReference>
<accession>A0ABU3KR55</accession>
<dbReference type="Pfam" id="PF13622">
    <property type="entry name" value="4HBT_3"/>
    <property type="match status" value="1"/>
</dbReference>
<keyword evidence="4" id="KW-1185">Reference proteome</keyword>
<proteinExistence type="predicted"/>
<evidence type="ECO:0000313" key="3">
    <source>
        <dbReference type="EMBL" id="MDT7520290.1"/>
    </source>
</evidence>
<reference evidence="3 4" key="1">
    <citation type="submission" date="2023-08" db="EMBL/GenBank/DDBJ databases">
        <title>Rhodoferax potami sp. nov. and Rhodoferax mekongensis sp. nov., isolated from the Mekong River in Thailand.</title>
        <authorList>
            <person name="Kitikhun S."/>
            <person name="Charoenyingcharoen P."/>
            <person name="Siriarchawattana P."/>
            <person name="Likhitrattanapisal S."/>
            <person name="Nilsakha T."/>
            <person name="Chanpet A."/>
            <person name="Rattanawaree P."/>
            <person name="Ingsriswang S."/>
        </authorList>
    </citation>
    <scope>NUCLEOTIDE SEQUENCE [LARGE SCALE GENOMIC DNA]</scope>
    <source>
        <strain evidence="3 4">TBRC 17660</strain>
    </source>
</reference>
<dbReference type="Gene3D" id="2.40.160.210">
    <property type="entry name" value="Acyl-CoA thioesterase, double hotdog domain"/>
    <property type="match status" value="1"/>
</dbReference>
<evidence type="ECO:0000259" key="1">
    <source>
        <dbReference type="Pfam" id="PF13622"/>
    </source>
</evidence>
<evidence type="ECO:0000313" key="4">
    <source>
        <dbReference type="Proteomes" id="UP001321700"/>
    </source>
</evidence>